<keyword evidence="2" id="KW-1185">Reference proteome</keyword>
<accession>A0A2W7MFL9</accession>
<dbReference type="Gene3D" id="3.40.50.10540">
    <property type="entry name" value="Crotonobetainyl-coa:carnitine coa-transferase, domain 1"/>
    <property type="match status" value="1"/>
</dbReference>
<dbReference type="GO" id="GO:0016740">
    <property type="term" value="F:transferase activity"/>
    <property type="evidence" value="ECO:0007669"/>
    <property type="project" value="UniProtKB-KW"/>
</dbReference>
<sequence>MGILSGLKILDFSTLVPGPFATMMLADMGADVLKIEAPNREDLIKYEGPMDGEVSATFAHLNRSKRSFALDLKKPEAQEIVYQLIKEYDIVVEQFRPGVMEKLGIGYEKLKEINPAIIFCSITGYGQTGPLRNQAGHDINYLSLAGVSSYSSRKGQAPIPAGVQVADLAGGSMPAIIGILAAVYHRQKNEEGQHIDISLTDVSFSLNAMYGPSFLVGGIEPTAESLLLNGGSFYDYYETRDNRYISVGSLEPQFQIMLCELVGDPGLFKLSSSENRADQLAFKDKLKKTFKEKTLDEWNTILENGFNGCVEPVLNFSEAVEHPHIKARELVVSVPKYDEGSQKQIAFPIKFSTQPAEYRFAGVQTGTHTHEVLEELGINSETIKSLKEKGVFGSIKQIESSI</sequence>
<evidence type="ECO:0000313" key="1">
    <source>
        <dbReference type="EMBL" id="PZX03123.1"/>
    </source>
</evidence>
<dbReference type="EMBL" id="QKZI01000007">
    <property type="protein sequence ID" value="PZX03123.1"/>
    <property type="molecule type" value="Genomic_DNA"/>
</dbReference>
<dbReference type="InterPro" id="IPR044855">
    <property type="entry name" value="CoA-Trfase_III_dom3_sf"/>
</dbReference>
<dbReference type="PANTHER" id="PTHR48228:SF5">
    <property type="entry name" value="ALPHA-METHYLACYL-COA RACEMASE"/>
    <property type="match status" value="1"/>
</dbReference>
<gene>
    <name evidence="1" type="ORF">C7437_10781</name>
</gene>
<comment type="caution">
    <text evidence="1">The sequence shown here is derived from an EMBL/GenBank/DDBJ whole genome shotgun (WGS) entry which is preliminary data.</text>
</comment>
<dbReference type="RefSeq" id="WP_111440298.1">
    <property type="nucleotide sequence ID" value="NZ_QKZI01000007.1"/>
</dbReference>
<dbReference type="AlphaFoldDB" id="A0A2W7MFL9"/>
<dbReference type="InterPro" id="IPR050509">
    <property type="entry name" value="CoA-transferase_III"/>
</dbReference>
<dbReference type="Pfam" id="PF02515">
    <property type="entry name" value="CoA_transf_3"/>
    <property type="match status" value="1"/>
</dbReference>
<dbReference type="SUPFAM" id="SSF89796">
    <property type="entry name" value="CoA-transferase family III (CaiB/BaiF)"/>
    <property type="match status" value="1"/>
</dbReference>
<dbReference type="Gene3D" id="3.30.1540.10">
    <property type="entry name" value="formyl-coa transferase, domain 3"/>
    <property type="match status" value="1"/>
</dbReference>
<dbReference type="InterPro" id="IPR023606">
    <property type="entry name" value="CoA-Trfase_III_dom_1_sf"/>
</dbReference>
<name>A0A2W7MFL9_9BACI</name>
<evidence type="ECO:0000313" key="2">
    <source>
        <dbReference type="Proteomes" id="UP000248646"/>
    </source>
</evidence>
<keyword evidence="1" id="KW-0808">Transferase</keyword>
<dbReference type="PANTHER" id="PTHR48228">
    <property type="entry name" value="SUCCINYL-COA--D-CITRAMALATE COA-TRANSFERASE"/>
    <property type="match status" value="1"/>
</dbReference>
<dbReference type="OrthoDB" id="9797653at2"/>
<protein>
    <submittedName>
        <fullName evidence="1">Crotonobetainyl-CoA:carnitine CoA-transferase CaiB-like acyl-CoA transferase</fullName>
    </submittedName>
</protein>
<dbReference type="InterPro" id="IPR003673">
    <property type="entry name" value="CoA-Trfase_fam_III"/>
</dbReference>
<organism evidence="1 2">
    <name type="scientific">Psychrobacillus insolitus</name>
    <dbReference type="NCBI Taxonomy" id="1461"/>
    <lineage>
        <taxon>Bacteria</taxon>
        <taxon>Bacillati</taxon>
        <taxon>Bacillota</taxon>
        <taxon>Bacilli</taxon>
        <taxon>Bacillales</taxon>
        <taxon>Bacillaceae</taxon>
        <taxon>Psychrobacillus</taxon>
    </lineage>
</organism>
<proteinExistence type="predicted"/>
<dbReference type="Proteomes" id="UP000248646">
    <property type="component" value="Unassembled WGS sequence"/>
</dbReference>
<reference evidence="1 2" key="1">
    <citation type="submission" date="2018-06" db="EMBL/GenBank/DDBJ databases">
        <title>Genomic Encyclopedia of Type Strains, Phase IV (KMG-IV): sequencing the most valuable type-strain genomes for metagenomic binning, comparative biology and taxonomic classification.</title>
        <authorList>
            <person name="Goeker M."/>
        </authorList>
    </citation>
    <scope>NUCLEOTIDE SEQUENCE [LARGE SCALE GENOMIC DNA]</scope>
    <source>
        <strain evidence="1 2">DSM 5</strain>
    </source>
</reference>